<evidence type="ECO:0008006" key="3">
    <source>
        <dbReference type="Google" id="ProtNLM"/>
    </source>
</evidence>
<accession>A0ABP8Z7U8</accession>
<evidence type="ECO:0000313" key="2">
    <source>
        <dbReference type="Proteomes" id="UP001500121"/>
    </source>
</evidence>
<proteinExistence type="predicted"/>
<evidence type="ECO:0000313" key="1">
    <source>
        <dbReference type="EMBL" id="GAA4748994.1"/>
    </source>
</evidence>
<sequence>MNIRRAVAAGTGWFYRAARRAGVVTTASRQAALQASRTLPETLREVAAGSGAGAPLRIVLLGNGPAESPGAASGAAGFPMHLAQAVAARTRRRVEVKTLLGSAWDLPALEQQLKDEQLHRHDALVVTAAYRPQLAEIPLDHWAAYTAALRATLVRATGPEPVIRVLSLPWQDAARDAPLHWGGLFGNRVRAVAEIAESVLTPDQQALPLRLQGPVMHKEWVGPAFSGQTYLRWADQVAGELCAAWRL</sequence>
<dbReference type="Proteomes" id="UP001500121">
    <property type="component" value="Unassembled WGS sequence"/>
</dbReference>
<reference evidence="2" key="1">
    <citation type="journal article" date="2019" name="Int. J. Syst. Evol. Microbiol.">
        <title>The Global Catalogue of Microorganisms (GCM) 10K type strain sequencing project: providing services to taxonomists for standard genome sequencing and annotation.</title>
        <authorList>
            <consortium name="The Broad Institute Genomics Platform"/>
            <consortium name="The Broad Institute Genome Sequencing Center for Infectious Disease"/>
            <person name="Wu L."/>
            <person name="Ma J."/>
        </authorList>
    </citation>
    <scope>NUCLEOTIDE SEQUENCE [LARGE SCALE GENOMIC DNA]</scope>
    <source>
        <strain evidence="2">JCM 19015</strain>
    </source>
</reference>
<dbReference type="EMBL" id="BAABLP010000004">
    <property type="protein sequence ID" value="GAA4748994.1"/>
    <property type="molecule type" value="Genomic_DNA"/>
</dbReference>
<comment type="caution">
    <text evidence="1">The sequence shown here is derived from an EMBL/GenBank/DDBJ whole genome shotgun (WGS) entry which is preliminary data.</text>
</comment>
<name>A0ABP8Z7U8_9MICO</name>
<gene>
    <name evidence="1" type="ORF">GCM10025783_21450</name>
</gene>
<keyword evidence="2" id="KW-1185">Reference proteome</keyword>
<organism evidence="1 2">
    <name type="scientific">Amnibacterium soli</name>
    <dbReference type="NCBI Taxonomy" id="1282736"/>
    <lineage>
        <taxon>Bacteria</taxon>
        <taxon>Bacillati</taxon>
        <taxon>Actinomycetota</taxon>
        <taxon>Actinomycetes</taxon>
        <taxon>Micrococcales</taxon>
        <taxon>Microbacteriaceae</taxon>
        <taxon>Amnibacterium</taxon>
    </lineage>
</organism>
<dbReference type="RefSeq" id="WP_345481173.1">
    <property type="nucleotide sequence ID" value="NZ_BAABLP010000004.1"/>
</dbReference>
<protein>
    <recommendedName>
        <fullName evidence="3">SGNH/GDSL hydrolase family protein</fullName>
    </recommendedName>
</protein>